<protein>
    <submittedName>
        <fullName evidence="1">Jg11634 protein</fullName>
    </submittedName>
</protein>
<dbReference type="EMBL" id="CAKXAJ010025389">
    <property type="protein sequence ID" value="CAH2238750.1"/>
    <property type="molecule type" value="Genomic_DNA"/>
</dbReference>
<proteinExistence type="predicted"/>
<keyword evidence="2" id="KW-1185">Reference proteome</keyword>
<gene>
    <name evidence="1" type="primary">jg11634</name>
    <name evidence="1" type="ORF">PAEG_LOCUS15796</name>
</gene>
<comment type="caution">
    <text evidence="1">The sequence shown here is derived from an EMBL/GenBank/DDBJ whole genome shotgun (WGS) entry which is preliminary data.</text>
</comment>
<evidence type="ECO:0000313" key="1">
    <source>
        <dbReference type="EMBL" id="CAH2238750.1"/>
    </source>
</evidence>
<reference evidence="1" key="1">
    <citation type="submission" date="2022-03" db="EMBL/GenBank/DDBJ databases">
        <authorList>
            <person name="Lindestad O."/>
        </authorList>
    </citation>
    <scope>NUCLEOTIDE SEQUENCE</scope>
</reference>
<dbReference type="Proteomes" id="UP000838756">
    <property type="component" value="Unassembled WGS sequence"/>
</dbReference>
<sequence length="124" mass="14536">MSLSIDKCKAIIFTRKRIIPDANVMYNDQRITLESKGKLWVLYLTQDSMARLMFIFRALSGVWWGSHHYSQKLLYNAIIRSHMDYGLFVLDPINKLATEKLNKIQYRSLRLAAWKQAPLSSLTR</sequence>
<organism evidence="1 2">
    <name type="scientific">Pararge aegeria aegeria</name>
    <dbReference type="NCBI Taxonomy" id="348720"/>
    <lineage>
        <taxon>Eukaryota</taxon>
        <taxon>Metazoa</taxon>
        <taxon>Ecdysozoa</taxon>
        <taxon>Arthropoda</taxon>
        <taxon>Hexapoda</taxon>
        <taxon>Insecta</taxon>
        <taxon>Pterygota</taxon>
        <taxon>Neoptera</taxon>
        <taxon>Endopterygota</taxon>
        <taxon>Lepidoptera</taxon>
        <taxon>Glossata</taxon>
        <taxon>Ditrysia</taxon>
        <taxon>Papilionoidea</taxon>
        <taxon>Nymphalidae</taxon>
        <taxon>Satyrinae</taxon>
        <taxon>Satyrini</taxon>
        <taxon>Parargina</taxon>
        <taxon>Pararge</taxon>
    </lineage>
</organism>
<evidence type="ECO:0000313" key="2">
    <source>
        <dbReference type="Proteomes" id="UP000838756"/>
    </source>
</evidence>
<dbReference type="OrthoDB" id="8058536at2759"/>
<name>A0A8S4RR96_9NEOP</name>
<accession>A0A8S4RR96</accession>
<dbReference type="AlphaFoldDB" id="A0A8S4RR96"/>